<protein>
    <submittedName>
        <fullName evidence="3">Transcriptional regulator-like protein</fullName>
    </submittedName>
</protein>
<dbReference type="HOGENOM" id="CLU_041141_0_1_6"/>
<organism evidence="3 4">
    <name type="scientific">Stenotrophomonas maltophilia (strain R551-3)</name>
    <dbReference type="NCBI Taxonomy" id="391008"/>
    <lineage>
        <taxon>Bacteria</taxon>
        <taxon>Pseudomonadati</taxon>
        <taxon>Pseudomonadota</taxon>
        <taxon>Gammaproteobacteria</taxon>
        <taxon>Lysobacterales</taxon>
        <taxon>Lysobacteraceae</taxon>
        <taxon>Stenotrophomonas</taxon>
        <taxon>Stenotrophomonas maltophilia group</taxon>
    </lineage>
</organism>
<reference evidence="3 4" key="1">
    <citation type="submission" date="2008-06" db="EMBL/GenBank/DDBJ databases">
        <title>Complete sequence of Stenotrophomonas maltophilia R551-3.</title>
        <authorList>
            <consortium name="US DOE Joint Genome Institute"/>
            <person name="Lucas S."/>
            <person name="Copeland A."/>
            <person name="Lapidus A."/>
            <person name="Glavina del Rio T."/>
            <person name="Dalin E."/>
            <person name="Tice H."/>
            <person name="Pitluck S."/>
            <person name="Chain P."/>
            <person name="Malfatti S."/>
            <person name="Shin M."/>
            <person name="Vergez L."/>
            <person name="Lang D."/>
            <person name="Schmutz J."/>
            <person name="Larimer F."/>
            <person name="Land M."/>
            <person name="Hauser L."/>
            <person name="Kyrpides N."/>
            <person name="Mikhailova N."/>
            <person name="Taghavi S."/>
            <person name="Monchy S."/>
            <person name="Newman L."/>
            <person name="Vangronsveld J."/>
            <person name="van der Lelie D."/>
            <person name="Richardson P."/>
        </authorList>
    </citation>
    <scope>NUCLEOTIDE SEQUENCE [LARGE SCALE GENOMIC DNA]</scope>
    <source>
        <strain evidence="3 4">R551-3</strain>
    </source>
</reference>
<accession>B4SHN3</accession>
<dbReference type="RefSeq" id="WP_004139622.1">
    <property type="nucleotide sequence ID" value="NC_011071.1"/>
</dbReference>
<dbReference type="KEGG" id="smt:Smal_0371"/>
<dbReference type="AlphaFoldDB" id="B4SHN3"/>
<dbReference type="EMBL" id="CP001111">
    <property type="protein sequence ID" value="ACF50076.1"/>
    <property type="molecule type" value="Genomic_DNA"/>
</dbReference>
<feature type="domain" description="WCX" evidence="2">
    <location>
        <begin position="254"/>
        <end position="331"/>
    </location>
</feature>
<dbReference type="OrthoDB" id="8595817at2"/>
<gene>
    <name evidence="3" type="ordered locus">Smal_0371</name>
</gene>
<dbReference type="InterPro" id="IPR026881">
    <property type="entry name" value="WYL_dom"/>
</dbReference>
<name>B4SHN3_STRM5</name>
<dbReference type="PANTHER" id="PTHR34580">
    <property type="match status" value="1"/>
</dbReference>
<dbReference type="InterPro" id="IPR057727">
    <property type="entry name" value="WCX_dom"/>
</dbReference>
<sequence>MDTDNRSSLARQWRLLQLLQPAPHYRTVKELAQTLAAESYKGGTRTIERDLNALSLQFPIESNDLQKPYGWAWMRGAAAFSMPGMSVSQAVVLLTAQRNLQGLLPANHWPALTPFFDQAEKTLAAVRTTRSTRRWHEKVAVVPASQSLLPAAVDTDVAVNVHQALFNEKQLRLYYVARGRSDASEYVFHPYGMIQRGTSSYLAGRIDGRTETTTLSLHRVQRAEMLDADTEGAESFELGNYASRVAAGFESKGPLSVELELDEALAQHLAETPLSRDQKLDVGDGLVPRLRATVDDSAQLRWWLLGLGASVRVLAPAALADDIAARHRSAAQRY</sequence>
<evidence type="ECO:0000259" key="2">
    <source>
        <dbReference type="Pfam" id="PF25583"/>
    </source>
</evidence>
<evidence type="ECO:0000259" key="1">
    <source>
        <dbReference type="Pfam" id="PF13280"/>
    </source>
</evidence>
<dbReference type="eggNOG" id="COG2378">
    <property type="taxonomic scope" value="Bacteria"/>
</dbReference>
<dbReference type="STRING" id="391008.Smal_0371"/>
<dbReference type="Proteomes" id="UP000001867">
    <property type="component" value="Chromosome"/>
</dbReference>
<dbReference type="PROSITE" id="PS52050">
    <property type="entry name" value="WYL"/>
    <property type="match status" value="1"/>
</dbReference>
<dbReference type="InterPro" id="IPR051534">
    <property type="entry name" value="CBASS_pafABC_assoc_protein"/>
</dbReference>
<evidence type="ECO:0000313" key="4">
    <source>
        <dbReference type="Proteomes" id="UP000001867"/>
    </source>
</evidence>
<dbReference type="Pfam" id="PF13280">
    <property type="entry name" value="WYL"/>
    <property type="match status" value="1"/>
</dbReference>
<dbReference type="Pfam" id="PF25583">
    <property type="entry name" value="WCX"/>
    <property type="match status" value="1"/>
</dbReference>
<dbReference type="PANTHER" id="PTHR34580:SF1">
    <property type="entry name" value="PROTEIN PAFC"/>
    <property type="match status" value="1"/>
</dbReference>
<evidence type="ECO:0000313" key="3">
    <source>
        <dbReference type="EMBL" id="ACF50076.1"/>
    </source>
</evidence>
<proteinExistence type="predicted"/>
<feature type="domain" description="WYL" evidence="1">
    <location>
        <begin position="160"/>
        <end position="225"/>
    </location>
</feature>